<proteinExistence type="predicted"/>
<feature type="compositionally biased region" description="Polar residues" evidence="2">
    <location>
        <begin position="23"/>
        <end position="33"/>
    </location>
</feature>
<comment type="caution">
    <text evidence="4">The sequence shown here is derived from an EMBL/GenBank/DDBJ whole genome shotgun (WGS) entry which is preliminary data.</text>
</comment>
<keyword evidence="1" id="KW-0863">Zinc-finger</keyword>
<accession>A0A388KDL6</accession>
<name>A0A388KDL6_CHABU</name>
<feature type="compositionally biased region" description="Gly residues" evidence="2">
    <location>
        <begin position="7"/>
        <end position="21"/>
    </location>
</feature>
<feature type="region of interest" description="Disordered" evidence="2">
    <location>
        <begin position="111"/>
        <end position="131"/>
    </location>
</feature>
<dbReference type="Gramene" id="GBG68096">
    <property type="protein sequence ID" value="GBG68096"/>
    <property type="gene ID" value="CBR_g2646"/>
</dbReference>
<keyword evidence="5" id="KW-1185">Reference proteome</keyword>
<protein>
    <recommendedName>
        <fullName evidence="3">CCHC-type domain-containing protein</fullName>
    </recommendedName>
</protein>
<dbReference type="Gene3D" id="4.10.60.10">
    <property type="entry name" value="Zinc finger, CCHC-type"/>
    <property type="match status" value="1"/>
</dbReference>
<sequence>MFLTNGPTGGNAVGLGNGQGTGSNENPFTNAVQNGGNWDGYHGGGSNGATGGRGNGCYNCGKPRHIARDCWARKARGDTNPQGDPELEEIKKHFRVMRKERLELEEKRRLEDEKRAKEEEELRRNLDFAHKAEEFKLQLRAELLEEWRKNNQIAKKASGSSKKPRRRKRGRNRRAAGGRGRSLTKKKKKVVKSSDETDSEETIEDDSSEDEVTTDSDESRDQRTPRGRKKKPASKHKKGRAVKGKGAVGGTPPKTFERGECSEPGRTDPGGNERFHTTEIRKNHAVGDEARGEPKTPLTGSYKGLAAECSQKGLIDYCISAHKIFSAKKADVLRKICEQKGVKYTTKPEVVEILARQQVQLAYDGFEEDPGAAMGAVKTKASGSPRKGFSDIGVPRFVRNSKNISRHAKAGDSDTIRRAIDEGTKHLKGSSARLRTGGAIMTERKTSPAALTDEQVREWGMQFDGLVLTPVDRNQGDTAVFCPVLYRHGFGKIFAWNSNYVTIGKAEDEAAILKTSREDFLAGGLDSIGKWRPDGRLGTTYMIPKHKDLARWRPIAPAPADPVSLATKRTARALHCLLIRLPANNTFNSVGDLAERLNATTQRMRSAGCNQVVGRCYDIKEMFSRIPHEAVIKAAHQLMRRYEDDGCRQVKVSLRGKLCVISQNKKKTEGYVGITLKKIMEAIRYDLMHAVVKCGDRVVKQVFGIPMGKSTSTVLAQVTCAMAELQFIKGLGSDRSLVAGWRLMDDITIIVGSGGPLQPDHIFTEFEDIYDAHLEIVRKDECGLTWPFVGGQMFISGPPLGLHYVPCTKNTDSLHEKGVLLFQTMQDYDSYSTKCVKKGVLLATLRRLWDQTTSKQLLLGALAFAVCEADLRGYPPEVSLNALANLAKAVPDRALHSLHAALSFSAKWGKAGRHLRGLDTRGTHGEHR</sequence>
<dbReference type="PROSITE" id="PS50158">
    <property type="entry name" value="ZF_CCHC"/>
    <property type="match status" value="1"/>
</dbReference>
<evidence type="ECO:0000256" key="1">
    <source>
        <dbReference type="PROSITE-ProRule" id="PRU00047"/>
    </source>
</evidence>
<feature type="region of interest" description="Disordered" evidence="2">
    <location>
        <begin position="1"/>
        <end position="39"/>
    </location>
</feature>
<gene>
    <name evidence="4" type="ORF">CBR_g2646</name>
</gene>
<feature type="compositionally biased region" description="Basic residues" evidence="2">
    <location>
        <begin position="162"/>
        <end position="191"/>
    </location>
</feature>
<dbReference type="InterPro" id="IPR001878">
    <property type="entry name" value="Znf_CCHC"/>
</dbReference>
<feature type="region of interest" description="Disordered" evidence="2">
    <location>
        <begin position="148"/>
        <end position="275"/>
    </location>
</feature>
<evidence type="ECO:0000256" key="2">
    <source>
        <dbReference type="SAM" id="MobiDB-lite"/>
    </source>
</evidence>
<reference evidence="4 5" key="1">
    <citation type="journal article" date="2018" name="Cell">
        <title>The Chara Genome: Secondary Complexity and Implications for Plant Terrestrialization.</title>
        <authorList>
            <person name="Nishiyama T."/>
            <person name="Sakayama H."/>
            <person name="Vries J.D."/>
            <person name="Buschmann H."/>
            <person name="Saint-Marcoux D."/>
            <person name="Ullrich K.K."/>
            <person name="Haas F.B."/>
            <person name="Vanderstraeten L."/>
            <person name="Becker D."/>
            <person name="Lang D."/>
            <person name="Vosolsobe S."/>
            <person name="Rombauts S."/>
            <person name="Wilhelmsson P.K.I."/>
            <person name="Janitza P."/>
            <person name="Kern R."/>
            <person name="Heyl A."/>
            <person name="Rumpler F."/>
            <person name="Villalobos L.I.A.C."/>
            <person name="Clay J.M."/>
            <person name="Skokan R."/>
            <person name="Toyoda A."/>
            <person name="Suzuki Y."/>
            <person name="Kagoshima H."/>
            <person name="Schijlen E."/>
            <person name="Tajeshwar N."/>
            <person name="Catarino B."/>
            <person name="Hetherington A.J."/>
            <person name="Saltykova A."/>
            <person name="Bonnot C."/>
            <person name="Breuninger H."/>
            <person name="Symeonidi A."/>
            <person name="Radhakrishnan G.V."/>
            <person name="Van Nieuwerburgh F."/>
            <person name="Deforce D."/>
            <person name="Chang C."/>
            <person name="Karol K.G."/>
            <person name="Hedrich R."/>
            <person name="Ulvskov P."/>
            <person name="Glockner G."/>
            <person name="Delwiche C.F."/>
            <person name="Petrasek J."/>
            <person name="Van de Peer Y."/>
            <person name="Friml J."/>
            <person name="Beilby M."/>
            <person name="Dolan L."/>
            <person name="Kohara Y."/>
            <person name="Sugano S."/>
            <person name="Fujiyama A."/>
            <person name="Delaux P.-M."/>
            <person name="Quint M."/>
            <person name="TheiBen G."/>
            <person name="Hagemann M."/>
            <person name="Harholt J."/>
            <person name="Dunand C."/>
            <person name="Zachgo S."/>
            <person name="Langdale J."/>
            <person name="Maumus F."/>
            <person name="Straeten D.V.D."/>
            <person name="Gould S.B."/>
            <person name="Rensing S.A."/>
        </authorList>
    </citation>
    <scope>NUCLEOTIDE SEQUENCE [LARGE SCALE GENOMIC DNA]</scope>
    <source>
        <strain evidence="4 5">S276</strain>
    </source>
</reference>
<dbReference type="GO" id="GO:0008270">
    <property type="term" value="F:zinc ion binding"/>
    <property type="evidence" value="ECO:0007669"/>
    <property type="project" value="UniProtKB-KW"/>
</dbReference>
<keyword evidence="1" id="KW-0479">Metal-binding</keyword>
<keyword evidence="1" id="KW-0862">Zinc</keyword>
<feature type="compositionally biased region" description="Basic and acidic residues" evidence="2">
    <location>
        <begin position="255"/>
        <end position="275"/>
    </location>
</feature>
<feature type="compositionally biased region" description="Acidic residues" evidence="2">
    <location>
        <begin position="196"/>
        <end position="216"/>
    </location>
</feature>
<feature type="domain" description="CCHC-type" evidence="3">
    <location>
        <begin position="57"/>
        <end position="70"/>
    </location>
</feature>
<evidence type="ECO:0000313" key="5">
    <source>
        <dbReference type="Proteomes" id="UP000265515"/>
    </source>
</evidence>
<dbReference type="SMART" id="SM00343">
    <property type="entry name" value="ZnF_C2HC"/>
    <property type="match status" value="1"/>
</dbReference>
<organism evidence="4 5">
    <name type="scientific">Chara braunii</name>
    <name type="common">Braun's stonewort</name>
    <dbReference type="NCBI Taxonomy" id="69332"/>
    <lineage>
        <taxon>Eukaryota</taxon>
        <taxon>Viridiplantae</taxon>
        <taxon>Streptophyta</taxon>
        <taxon>Charophyceae</taxon>
        <taxon>Charales</taxon>
        <taxon>Characeae</taxon>
        <taxon>Chara</taxon>
    </lineage>
</organism>
<dbReference type="AlphaFoldDB" id="A0A388KDL6"/>
<evidence type="ECO:0000259" key="3">
    <source>
        <dbReference type="PROSITE" id="PS50158"/>
    </source>
</evidence>
<dbReference type="EMBL" id="BFEA01000096">
    <property type="protein sequence ID" value="GBG68096.1"/>
    <property type="molecule type" value="Genomic_DNA"/>
</dbReference>
<evidence type="ECO:0000313" key="4">
    <source>
        <dbReference type="EMBL" id="GBG68096.1"/>
    </source>
</evidence>
<dbReference type="GO" id="GO:0003676">
    <property type="term" value="F:nucleic acid binding"/>
    <property type="evidence" value="ECO:0007669"/>
    <property type="project" value="InterPro"/>
</dbReference>
<dbReference type="Proteomes" id="UP000265515">
    <property type="component" value="Unassembled WGS sequence"/>
</dbReference>
<feature type="compositionally biased region" description="Basic residues" evidence="2">
    <location>
        <begin position="225"/>
        <end position="243"/>
    </location>
</feature>
<dbReference type="CDD" id="cd22249">
    <property type="entry name" value="UDM1_RNF168_RNF169-like"/>
    <property type="match status" value="1"/>
</dbReference>